<protein>
    <recommendedName>
        <fullName evidence="3">Sulfotransferase family protein</fullName>
    </recommendedName>
</protein>
<name>A0A1I0VP61_9RHOB</name>
<keyword evidence="2" id="KW-1185">Reference proteome</keyword>
<accession>A0A1I0VP61</accession>
<dbReference type="AlphaFoldDB" id="A0A1I0VP61"/>
<gene>
    <name evidence="1" type="ORF">SAMN05421688_0804</name>
</gene>
<dbReference type="Proteomes" id="UP000198796">
    <property type="component" value="Unassembled WGS sequence"/>
</dbReference>
<sequence>MLIFFDANLVFFAVPKTGTTAYESALRKRADIVYRNKPAVKHLNTRKFDRSLAPYLKKAHQLVPERLAMIREPLDQLGSWYRYRTLLPTSNPNSTKGHSFDAFLRAHLLDRPPAFAKIGRQHTFLTDPDGAIRVHHLFAADRGDLVHAFLEARFGEPVEIGRRNLSPSMEISCDPGLAAEVRAARAADFELYESVSRTGYLQFDLDESPSRKRR</sequence>
<dbReference type="Gene3D" id="3.40.50.300">
    <property type="entry name" value="P-loop containing nucleotide triphosphate hydrolases"/>
    <property type="match status" value="1"/>
</dbReference>
<dbReference type="RefSeq" id="WP_092060776.1">
    <property type="nucleotide sequence ID" value="NZ_FOJU01000001.1"/>
</dbReference>
<dbReference type="SUPFAM" id="SSF52540">
    <property type="entry name" value="P-loop containing nucleoside triphosphate hydrolases"/>
    <property type="match status" value="1"/>
</dbReference>
<dbReference type="STRING" id="871651.SAMN05421688_0804"/>
<evidence type="ECO:0000313" key="2">
    <source>
        <dbReference type="Proteomes" id="UP000198796"/>
    </source>
</evidence>
<reference evidence="1 2" key="1">
    <citation type="submission" date="2016-10" db="EMBL/GenBank/DDBJ databases">
        <authorList>
            <person name="de Groot N.N."/>
        </authorList>
    </citation>
    <scope>NUCLEOTIDE SEQUENCE [LARGE SCALE GENOMIC DNA]</scope>
    <source>
        <strain evidence="1 2">DSM 29316</strain>
    </source>
</reference>
<dbReference type="InterPro" id="IPR027417">
    <property type="entry name" value="P-loop_NTPase"/>
</dbReference>
<evidence type="ECO:0000313" key="1">
    <source>
        <dbReference type="EMBL" id="SFA77797.1"/>
    </source>
</evidence>
<evidence type="ECO:0008006" key="3">
    <source>
        <dbReference type="Google" id="ProtNLM"/>
    </source>
</evidence>
<organism evidence="1 2">
    <name type="scientific">Poseidonocella pacifica</name>
    <dbReference type="NCBI Taxonomy" id="871651"/>
    <lineage>
        <taxon>Bacteria</taxon>
        <taxon>Pseudomonadati</taxon>
        <taxon>Pseudomonadota</taxon>
        <taxon>Alphaproteobacteria</taxon>
        <taxon>Rhodobacterales</taxon>
        <taxon>Roseobacteraceae</taxon>
        <taxon>Poseidonocella</taxon>
    </lineage>
</organism>
<dbReference type="OrthoDB" id="7687351at2"/>
<dbReference type="EMBL" id="FOJU01000001">
    <property type="protein sequence ID" value="SFA77797.1"/>
    <property type="molecule type" value="Genomic_DNA"/>
</dbReference>
<proteinExistence type="predicted"/>